<comment type="caution">
    <text evidence="1">The sequence shown here is derived from an EMBL/GenBank/DDBJ whole genome shotgun (WGS) entry which is preliminary data.</text>
</comment>
<keyword evidence="2" id="KW-1185">Reference proteome</keyword>
<dbReference type="AlphaFoldDB" id="A0AAW1H3V9"/>
<name>A0AAW1H3V9_SAPOF</name>
<proteinExistence type="predicted"/>
<dbReference type="Proteomes" id="UP001443914">
    <property type="component" value="Unassembled WGS sequence"/>
</dbReference>
<gene>
    <name evidence="1" type="ORF">RND81_13G180700</name>
</gene>
<protein>
    <submittedName>
        <fullName evidence="1">Uncharacterized protein</fullName>
    </submittedName>
</protein>
<accession>A0AAW1H3V9</accession>
<dbReference type="EMBL" id="JBDFQZ010000013">
    <property type="protein sequence ID" value="KAK9670144.1"/>
    <property type="molecule type" value="Genomic_DNA"/>
</dbReference>
<organism evidence="1 2">
    <name type="scientific">Saponaria officinalis</name>
    <name type="common">Common soapwort</name>
    <name type="synonym">Lychnis saponaria</name>
    <dbReference type="NCBI Taxonomy" id="3572"/>
    <lineage>
        <taxon>Eukaryota</taxon>
        <taxon>Viridiplantae</taxon>
        <taxon>Streptophyta</taxon>
        <taxon>Embryophyta</taxon>
        <taxon>Tracheophyta</taxon>
        <taxon>Spermatophyta</taxon>
        <taxon>Magnoliopsida</taxon>
        <taxon>eudicotyledons</taxon>
        <taxon>Gunneridae</taxon>
        <taxon>Pentapetalae</taxon>
        <taxon>Caryophyllales</taxon>
        <taxon>Caryophyllaceae</taxon>
        <taxon>Caryophylleae</taxon>
        <taxon>Saponaria</taxon>
    </lineage>
</organism>
<reference evidence="1" key="1">
    <citation type="submission" date="2024-03" db="EMBL/GenBank/DDBJ databases">
        <title>WGS assembly of Saponaria officinalis var. Norfolk2.</title>
        <authorList>
            <person name="Jenkins J."/>
            <person name="Shu S."/>
            <person name="Grimwood J."/>
            <person name="Barry K."/>
            <person name="Goodstein D."/>
            <person name="Schmutz J."/>
            <person name="Leebens-Mack J."/>
            <person name="Osbourn A."/>
        </authorList>
    </citation>
    <scope>NUCLEOTIDE SEQUENCE [LARGE SCALE GENOMIC DNA]</scope>
    <source>
        <strain evidence="1">JIC</strain>
    </source>
</reference>
<evidence type="ECO:0000313" key="2">
    <source>
        <dbReference type="Proteomes" id="UP001443914"/>
    </source>
</evidence>
<evidence type="ECO:0000313" key="1">
    <source>
        <dbReference type="EMBL" id="KAK9670144.1"/>
    </source>
</evidence>
<sequence>MGDSSSSSSLYFSKCLVSPTCYIPKHEEYSRLPPPPRPRRVNSHRSRGLWRKLLSGLLKESNKCIYRSCSFNNNNNKIKGAPVTFQYDAISYSQNFDEGRHIEDFNHFQRFSSLIENRRVIR</sequence>